<dbReference type="InterPro" id="IPR013538">
    <property type="entry name" value="ASHA1/2-like_C"/>
</dbReference>
<accession>A0A5B9DWR6</accession>
<evidence type="ECO:0000313" key="3">
    <source>
        <dbReference type="EMBL" id="QEE22614.1"/>
    </source>
</evidence>
<organism evidence="3 4">
    <name type="scientific">Paradevosia tibetensis</name>
    <dbReference type="NCBI Taxonomy" id="1447062"/>
    <lineage>
        <taxon>Bacteria</taxon>
        <taxon>Pseudomonadati</taxon>
        <taxon>Pseudomonadota</taxon>
        <taxon>Alphaproteobacteria</taxon>
        <taxon>Hyphomicrobiales</taxon>
        <taxon>Devosiaceae</taxon>
        <taxon>Paradevosia</taxon>
    </lineage>
</organism>
<feature type="domain" description="Activator of Hsp90 ATPase homologue 1/2-like C-terminal" evidence="2">
    <location>
        <begin position="19"/>
        <end position="145"/>
    </location>
</feature>
<dbReference type="Proteomes" id="UP000321062">
    <property type="component" value="Chromosome"/>
</dbReference>
<sequence length="151" mass="16861">MTERSIAYGTFVIERTLPVPPARVFAAWADVQQKTKWFGAPGGDNMPKQFEFRVGGREFSEGQVGDTTFTFDVLYQDIVENERIIYTYDMTMNGARISVSLASVELRAQGNGTRLLVTEHGAYLDGLDNNEQRKEGTIALIGQLEDFLKSA</sequence>
<name>A0A5B9DWR6_9HYPH</name>
<dbReference type="InterPro" id="IPR023393">
    <property type="entry name" value="START-like_dom_sf"/>
</dbReference>
<dbReference type="EMBL" id="CP041690">
    <property type="protein sequence ID" value="QEE22614.1"/>
    <property type="molecule type" value="Genomic_DNA"/>
</dbReference>
<keyword evidence="4" id="KW-1185">Reference proteome</keyword>
<evidence type="ECO:0000256" key="1">
    <source>
        <dbReference type="ARBA" id="ARBA00006817"/>
    </source>
</evidence>
<gene>
    <name evidence="3" type="ORF">FNA67_21685</name>
</gene>
<evidence type="ECO:0000259" key="2">
    <source>
        <dbReference type="Pfam" id="PF08327"/>
    </source>
</evidence>
<reference evidence="3 4" key="1">
    <citation type="journal article" date="2015" name="Int. J. Syst. Evol. Microbiol.">
        <title>Youhaiella tibetensis gen. nov., sp. nov., isolated from subsurface sediment.</title>
        <authorList>
            <person name="Wang Y.X."/>
            <person name="Huang F.Q."/>
            <person name="Nogi Y."/>
            <person name="Pang S.J."/>
            <person name="Wang P.K."/>
            <person name="Lv J."/>
        </authorList>
    </citation>
    <scope>NUCLEOTIDE SEQUENCE [LARGE SCALE GENOMIC DNA]</scope>
    <source>
        <strain evidence="4">fig4</strain>
    </source>
</reference>
<dbReference type="Gene3D" id="3.30.530.20">
    <property type="match status" value="1"/>
</dbReference>
<dbReference type="CDD" id="cd08900">
    <property type="entry name" value="SRPBCC_CalC_Aha1-like_7"/>
    <property type="match status" value="1"/>
</dbReference>
<dbReference type="AlphaFoldDB" id="A0A5B9DWR6"/>
<comment type="similarity">
    <text evidence="1">Belongs to the AHA1 family.</text>
</comment>
<dbReference type="OrthoDB" id="9803476at2"/>
<evidence type="ECO:0000313" key="4">
    <source>
        <dbReference type="Proteomes" id="UP000321062"/>
    </source>
</evidence>
<dbReference type="Pfam" id="PF08327">
    <property type="entry name" value="AHSA1"/>
    <property type="match status" value="1"/>
</dbReference>
<protein>
    <submittedName>
        <fullName evidence="3">Polyketide cyclase</fullName>
    </submittedName>
</protein>
<dbReference type="RefSeq" id="WP_049707126.1">
    <property type="nucleotide sequence ID" value="NZ_BMFM01000001.1"/>
</dbReference>
<dbReference type="KEGG" id="yti:FNA67_21685"/>
<proteinExistence type="inferred from homology"/>
<dbReference type="SUPFAM" id="SSF55961">
    <property type="entry name" value="Bet v1-like"/>
    <property type="match status" value="1"/>
</dbReference>